<accession>A0A2S5DJT1</accession>
<comment type="caution">
    <text evidence="3">The sequence shown here is derived from an EMBL/GenBank/DDBJ whole genome shotgun (WGS) entry which is preliminary data.</text>
</comment>
<gene>
    <name evidence="3" type="primary">rsmD</name>
    <name evidence="3" type="ORF">C2I19_05755</name>
</gene>
<dbReference type="PANTHER" id="PTHR43542">
    <property type="entry name" value="METHYLTRANSFERASE"/>
    <property type="match status" value="1"/>
</dbReference>
<name>A0A2S5DJT1_9NEIS</name>
<evidence type="ECO:0000313" key="4">
    <source>
        <dbReference type="Proteomes" id="UP000237082"/>
    </source>
</evidence>
<dbReference type="Gene3D" id="3.40.50.150">
    <property type="entry name" value="Vaccinia Virus protein VP39"/>
    <property type="match status" value="1"/>
</dbReference>
<keyword evidence="1 3" id="KW-0489">Methyltransferase</keyword>
<dbReference type="AlphaFoldDB" id="A0A2S5DJT1"/>
<dbReference type="GO" id="GO:0003676">
    <property type="term" value="F:nucleic acid binding"/>
    <property type="evidence" value="ECO:0007669"/>
    <property type="project" value="InterPro"/>
</dbReference>
<dbReference type="PANTHER" id="PTHR43542:SF1">
    <property type="entry name" value="METHYLTRANSFERASE"/>
    <property type="match status" value="1"/>
</dbReference>
<dbReference type="OrthoDB" id="9803017at2"/>
<dbReference type="InterPro" id="IPR004398">
    <property type="entry name" value="RNA_MeTrfase_RsmD"/>
</dbReference>
<organism evidence="3 4">
    <name type="scientific">Chromobacterium alticapitis</name>
    <dbReference type="NCBI Taxonomy" id="2073169"/>
    <lineage>
        <taxon>Bacteria</taxon>
        <taxon>Pseudomonadati</taxon>
        <taxon>Pseudomonadota</taxon>
        <taxon>Betaproteobacteria</taxon>
        <taxon>Neisseriales</taxon>
        <taxon>Chromobacteriaceae</taxon>
        <taxon>Chromobacterium</taxon>
    </lineage>
</organism>
<dbReference type="Pfam" id="PF03602">
    <property type="entry name" value="Cons_hypoth95"/>
    <property type="match status" value="1"/>
</dbReference>
<dbReference type="Proteomes" id="UP000237082">
    <property type="component" value="Unassembled WGS sequence"/>
</dbReference>
<evidence type="ECO:0000256" key="2">
    <source>
        <dbReference type="ARBA" id="ARBA00022679"/>
    </source>
</evidence>
<dbReference type="NCBIfam" id="TIGR00095">
    <property type="entry name" value="16S rRNA (guanine(966)-N(2))-methyltransferase RsmD"/>
    <property type="match status" value="1"/>
</dbReference>
<dbReference type="InterPro" id="IPR002052">
    <property type="entry name" value="DNA_methylase_N6_adenine_CS"/>
</dbReference>
<dbReference type="GO" id="GO:0008168">
    <property type="term" value="F:methyltransferase activity"/>
    <property type="evidence" value="ECO:0007669"/>
    <property type="project" value="UniProtKB-KW"/>
</dbReference>
<evidence type="ECO:0000256" key="1">
    <source>
        <dbReference type="ARBA" id="ARBA00022603"/>
    </source>
</evidence>
<dbReference type="RefSeq" id="WP_103901748.1">
    <property type="nucleotide sequence ID" value="NZ_PQWB01000017.1"/>
</dbReference>
<dbReference type="CDD" id="cd02440">
    <property type="entry name" value="AdoMet_MTases"/>
    <property type="match status" value="1"/>
</dbReference>
<dbReference type="GO" id="GO:0031167">
    <property type="term" value="P:rRNA methylation"/>
    <property type="evidence" value="ECO:0007669"/>
    <property type="project" value="InterPro"/>
</dbReference>
<dbReference type="InterPro" id="IPR029063">
    <property type="entry name" value="SAM-dependent_MTases_sf"/>
</dbReference>
<evidence type="ECO:0000313" key="3">
    <source>
        <dbReference type="EMBL" id="POZ63304.1"/>
    </source>
</evidence>
<protein>
    <submittedName>
        <fullName evidence="3">16S rRNA (Guanine(966)-N(2))-methyltransferase RsmD</fullName>
    </submittedName>
</protein>
<dbReference type="PIRSF" id="PIRSF004553">
    <property type="entry name" value="CHP00095"/>
    <property type="match status" value="1"/>
</dbReference>
<proteinExistence type="predicted"/>
<keyword evidence="2 3" id="KW-0808">Transferase</keyword>
<reference evidence="4" key="1">
    <citation type="submission" date="2018-02" db="EMBL/GenBank/DDBJ databases">
        <authorList>
            <person name="O'Hara-Hanley K."/>
            <person name="Soby S."/>
        </authorList>
    </citation>
    <scope>NUCLEOTIDE SEQUENCE [LARGE SCALE GENOMIC DNA]</scope>
    <source>
        <strain evidence="4">MWU14-2602</strain>
    </source>
</reference>
<dbReference type="EMBL" id="PQWB01000017">
    <property type="protein sequence ID" value="POZ63304.1"/>
    <property type="molecule type" value="Genomic_DNA"/>
</dbReference>
<dbReference type="SUPFAM" id="SSF53335">
    <property type="entry name" value="S-adenosyl-L-methionine-dependent methyltransferases"/>
    <property type="match status" value="1"/>
</dbReference>
<sequence>MSQSRNKVRIIGGEFRRRMLPFPDAAGLRPTPDRVRETLFNWLGQDLHGKSCLDLFAGSGALGFEAASRSARRVVMVEKSRLVCESLQENRQLLKAASLDVVGGDALLYLKNCRERFDVVFVDPPYDSDLLQQVLPLLANCLSEGGVAYVEARQWPEALPEGLALLKRDKAGMVQYGLLVRAQD</sequence>
<keyword evidence="4" id="KW-1185">Reference proteome</keyword>
<dbReference type="PROSITE" id="PS00092">
    <property type="entry name" value="N6_MTASE"/>
    <property type="match status" value="1"/>
</dbReference>